<sequence>MEGDESTPDASLSENDVAQAMQTHAGVFTRQMLQKGREARFFASDVETPSGSSPRKRRFYMMTTDHNGHEKALDGAWVDKLQDLLDEAARAYGARSELQDEVMDQEQNEMRTQIGSFFSHFFNNGSEGIDTVMGQLVQVWKCLNSPDKNEGFEAGEHFAGSLAAVLESLQEARDKGCANAEKVMHQWFAYLTKEVFKVERFGEHQKITTLAQLKHRLKLHHTYEELNDRCLRMDTLNAGLEEAVQSKATLQAAVDHAELLLNKQVEAEFQKSFQKETKTLLLQAAKARAEVVGQVENAGRHRAVLRAELLMHATELVEKLRQWHPKICKRYQDAISALKTSKRQTEDRKKAAEETLAELRAKLEHTRNSLEIVSKPYGGPQIELDESTLHVKQLLTKDALVSRLFAAVAESEEPLVPSTILEAVDNLVSRDPFQKLREMVKVLTLKDTGNDPQVPSKWARLLDFAAVQHRLEQTGVAASELLPFLTAQPKGASLLMRGPDAAGVMEVLQELREVLVDCSMGQTAGAANLLRKAEPVLKLLATANSTGERLRQGCVAAEAALLLALSNLSAMARVQRGCQLFATILSLRALQLRKHALNRILNEPMPTQSDKLREQALSLHASNLAIGGGMQVLQAKAEAMRNDAAAMLTRYSRDVEEILDVAHQLANSRGSAFKPASREASREGGAKDMCSKFADLPAYLACNQGQNGWEGVSGVLDVLKYQKLMLKIHLSTRKWLRAALMPNLKEADLAKAQQVVKALQGFRRRQLTSQSSKEESEEGEGKEGEGQEGQEGQAGQAGQEGQEGQEGEVSEESPPPQPEKRLTSPTGLSVHLHSAKTELPRQLRPRLARSASDLLNDRLAKEVLAQLAKRFKAAEEKYRREARKRSPSRASSRESSSRASSDVSEGSEVSERRPTSNASEAHSEASGDVRPMDSTSSEELPPQKIEPEVPPEVKAMRSQATFLNWSRTRSKSQEKRDRHQLRRGLRLAKAPRGSGAALPPDEPSERVYTDLVGRPGGATSRPATAPGVRPPRAAGRADTSDPQDRCLRPELLQPFGISDRRAASRSASPEHLKLAKPKSRASVPRVLGALGLSSTTLVSVGRSPGRVPTAADHLESSEPEEDEEEEEVPLAPLAADVQHEEGEEPAPVKSSSSRVLVEDQQELQQALAAMNGRWGKGRVSTVDPIPDPEGPEWHPTEELSIIGLQRSPSETSPKSPSSIRGVSTDGHSRSMHSSRKFAEALPPKDAHDHVEMSLDPSDWKRPSVAKLLAEKAPCTGRAFPSTAADFQCSGPPGTARRMKLHDRPSSPRKNSKKGTQDDGDHLDAEKHTLRYQAIEVSKGLEGDLKTGQLRHILGLSSDWRPLHLAGPEHPQDSRDDSPCSNRSGEASPTCELYLRGATMGRGSLNSFRTDGSAVRAPSPRSSASEDTEEPAEPAKPAGRDGGDGGGGGDGEASPAPVSASDAAPTRRLVEEPPIPIGPVRRGLPMTRRGVVQLLSQHQVVPASELGLAGASLKKRPRTRGVHAEEEEPQPQPAPPAGVFDWAEALGVSADASVDEILRAASSKRKTLRQAVTTLESPEEVLQDDPEYPEALPESSGELPDEAEAEASLDDLGMPLEEEETRPARNVTREISYAEGSLAGWYRQVSDETEIQEEPEIQRGHSFQPSGTKVRPRSAAMLYIQNLELVNGKEETPQPSVQECPMPVHRPQTAPKTRPSPATLSKWERFQPCTVTKLVGHVGVAPPKEEMPKCWWHEQPLRKDSDKRRPPSGRSAR</sequence>
<feature type="region of interest" description="Disordered" evidence="2">
    <location>
        <begin position="1501"/>
        <end position="1537"/>
    </location>
</feature>
<protein>
    <submittedName>
        <fullName evidence="3">Uncharacterized protein</fullName>
    </submittedName>
</protein>
<feature type="compositionally biased region" description="Basic and acidic residues" evidence="2">
    <location>
        <begin position="921"/>
        <end position="931"/>
    </location>
</feature>
<feature type="compositionally biased region" description="Acidic residues" evidence="2">
    <location>
        <begin position="1576"/>
        <end position="1587"/>
    </location>
</feature>
<proteinExistence type="predicted"/>
<comment type="caution">
    <text evidence="3">The sequence shown here is derived from an EMBL/GenBank/DDBJ whole genome shotgun (WGS) entry which is preliminary data.</text>
</comment>
<name>A0AA36HT74_9DINO</name>
<evidence type="ECO:0000256" key="1">
    <source>
        <dbReference type="SAM" id="Coils"/>
    </source>
</evidence>
<reference evidence="3" key="1">
    <citation type="submission" date="2023-08" db="EMBL/GenBank/DDBJ databases">
        <authorList>
            <person name="Chen Y."/>
            <person name="Shah S."/>
            <person name="Dougan E. K."/>
            <person name="Thang M."/>
            <person name="Chan C."/>
        </authorList>
    </citation>
    <scope>NUCLEOTIDE SEQUENCE</scope>
</reference>
<feature type="compositionally biased region" description="Low complexity" evidence="2">
    <location>
        <begin position="1452"/>
        <end position="1463"/>
    </location>
</feature>
<feature type="compositionally biased region" description="Low complexity" evidence="2">
    <location>
        <begin position="1207"/>
        <end position="1218"/>
    </location>
</feature>
<organism evidence="3 4">
    <name type="scientific">Effrenium voratum</name>
    <dbReference type="NCBI Taxonomy" id="2562239"/>
    <lineage>
        <taxon>Eukaryota</taxon>
        <taxon>Sar</taxon>
        <taxon>Alveolata</taxon>
        <taxon>Dinophyceae</taxon>
        <taxon>Suessiales</taxon>
        <taxon>Symbiodiniaceae</taxon>
        <taxon>Effrenium</taxon>
    </lineage>
</organism>
<feature type="compositionally biased region" description="Basic and acidic residues" evidence="2">
    <location>
        <begin position="1236"/>
        <end position="1260"/>
    </location>
</feature>
<dbReference type="Proteomes" id="UP001178507">
    <property type="component" value="Unassembled WGS sequence"/>
</dbReference>
<feature type="region of interest" description="Disordered" evidence="2">
    <location>
        <begin position="1686"/>
        <end position="1720"/>
    </location>
</feature>
<evidence type="ECO:0000313" key="3">
    <source>
        <dbReference type="EMBL" id="CAJ1374242.1"/>
    </source>
</evidence>
<feature type="compositionally biased region" description="Basic and acidic residues" evidence="2">
    <location>
        <begin position="1058"/>
        <end position="1073"/>
    </location>
</feature>
<feature type="compositionally biased region" description="Basic and acidic residues" evidence="2">
    <location>
        <begin position="1038"/>
        <end position="1048"/>
    </location>
</feature>
<feature type="region of interest" description="Disordered" evidence="2">
    <location>
        <begin position="1739"/>
        <end position="1772"/>
    </location>
</feature>
<feature type="compositionally biased region" description="Low complexity" evidence="2">
    <location>
        <begin position="1412"/>
        <end position="1424"/>
    </location>
</feature>
<keyword evidence="4" id="KW-1185">Reference proteome</keyword>
<feature type="region of interest" description="Disordered" evidence="2">
    <location>
        <begin position="1648"/>
        <end position="1671"/>
    </location>
</feature>
<feature type="compositionally biased region" description="Basic and acidic residues" evidence="2">
    <location>
        <begin position="1314"/>
        <end position="1326"/>
    </location>
</feature>
<feature type="compositionally biased region" description="Low complexity" evidence="2">
    <location>
        <begin position="790"/>
        <end position="802"/>
    </location>
</feature>
<feature type="compositionally biased region" description="Acidic residues" evidence="2">
    <location>
        <begin position="1598"/>
        <end position="1608"/>
    </location>
</feature>
<feature type="region of interest" description="Disordered" evidence="2">
    <location>
        <begin position="875"/>
        <end position="1260"/>
    </location>
</feature>
<feature type="region of interest" description="Disordered" evidence="2">
    <location>
        <begin position="1357"/>
        <end position="1483"/>
    </location>
</feature>
<feature type="compositionally biased region" description="Low complexity" evidence="2">
    <location>
        <begin position="897"/>
        <end position="907"/>
    </location>
</feature>
<dbReference type="EMBL" id="CAUJNA010000237">
    <property type="protein sequence ID" value="CAJ1374242.1"/>
    <property type="molecule type" value="Genomic_DNA"/>
</dbReference>
<accession>A0AA36HT74</accession>
<feature type="region of interest" description="Disordered" evidence="2">
    <location>
        <begin position="1276"/>
        <end position="1326"/>
    </location>
</feature>
<feature type="region of interest" description="Disordered" evidence="2">
    <location>
        <begin position="1562"/>
        <end position="1628"/>
    </location>
</feature>
<keyword evidence="1" id="KW-0175">Coiled coil</keyword>
<feature type="compositionally biased region" description="Acidic residues" evidence="2">
    <location>
        <begin position="1117"/>
        <end position="1128"/>
    </location>
</feature>
<evidence type="ECO:0000256" key="2">
    <source>
        <dbReference type="SAM" id="MobiDB-lite"/>
    </source>
</evidence>
<evidence type="ECO:0000313" key="4">
    <source>
        <dbReference type="Proteomes" id="UP001178507"/>
    </source>
</evidence>
<feature type="coiled-coil region" evidence="1">
    <location>
        <begin position="328"/>
        <end position="369"/>
    </location>
</feature>
<feature type="region of interest" description="Disordered" evidence="2">
    <location>
        <begin position="764"/>
        <end position="827"/>
    </location>
</feature>
<feature type="compositionally biased region" description="Basic and acidic residues" evidence="2">
    <location>
        <begin position="1742"/>
        <end position="1764"/>
    </location>
</feature>
<feature type="compositionally biased region" description="Polar residues" evidence="2">
    <location>
        <begin position="958"/>
        <end position="967"/>
    </location>
</feature>
<gene>
    <name evidence="3" type="ORF">EVOR1521_LOCUS3847</name>
</gene>